<dbReference type="EMBL" id="AYZF01000002">
    <property type="protein sequence ID" value="KRN07528.1"/>
    <property type="molecule type" value="Genomic_DNA"/>
</dbReference>
<keyword evidence="2" id="KW-0285">Flavoprotein</keyword>
<dbReference type="InterPro" id="IPR027477">
    <property type="entry name" value="Succ_DH/fumarate_Rdtase_cat_sf"/>
</dbReference>
<proteinExistence type="predicted"/>
<keyword evidence="7" id="KW-1185">Reference proteome</keyword>
<name>A0A023CY68_9LACO</name>
<accession>A0A023CY68</accession>
<dbReference type="SUPFAM" id="SSF51905">
    <property type="entry name" value="FAD/NAD(P)-binding domain"/>
    <property type="match status" value="1"/>
</dbReference>
<keyword evidence="3" id="KW-0274">FAD</keyword>
<feature type="domain" description="FAD-dependent oxidoreductase 2 FAD-binding" evidence="5">
    <location>
        <begin position="6"/>
        <end position="474"/>
    </location>
</feature>
<dbReference type="STRING" id="1423806.FD15_GL000811"/>
<evidence type="ECO:0000313" key="6">
    <source>
        <dbReference type="EMBL" id="KRN07528.1"/>
    </source>
</evidence>
<dbReference type="Proteomes" id="UP000050961">
    <property type="component" value="Unassembled WGS sequence"/>
</dbReference>
<dbReference type="InterPro" id="IPR003953">
    <property type="entry name" value="FAD-dep_OxRdtase_2_FAD-bd"/>
</dbReference>
<dbReference type="InterPro" id="IPR036188">
    <property type="entry name" value="FAD/NAD-bd_sf"/>
</dbReference>
<organism evidence="6 7">
    <name type="scientific">Liquorilactobacillus sucicola DSM 21376 = JCM 15457</name>
    <dbReference type="NCBI Taxonomy" id="1423806"/>
    <lineage>
        <taxon>Bacteria</taxon>
        <taxon>Bacillati</taxon>
        <taxon>Bacillota</taxon>
        <taxon>Bacilli</taxon>
        <taxon>Lactobacillales</taxon>
        <taxon>Lactobacillaceae</taxon>
        <taxon>Liquorilactobacillus</taxon>
    </lineage>
</organism>
<dbReference type="Gene3D" id="3.90.700.10">
    <property type="entry name" value="Succinate dehydrogenase/fumarate reductase flavoprotein, catalytic domain"/>
    <property type="match status" value="1"/>
</dbReference>
<dbReference type="PANTHER" id="PTHR43400:SF7">
    <property type="entry name" value="FAD-DEPENDENT OXIDOREDUCTASE 2 FAD BINDING DOMAIN-CONTAINING PROTEIN"/>
    <property type="match status" value="1"/>
</dbReference>
<protein>
    <submittedName>
        <fullName evidence="6">FAD binding domain protein</fullName>
    </submittedName>
</protein>
<keyword evidence="4" id="KW-0560">Oxidoreductase</keyword>
<dbReference type="Pfam" id="PF00890">
    <property type="entry name" value="FAD_binding_2"/>
    <property type="match status" value="1"/>
</dbReference>
<evidence type="ECO:0000256" key="3">
    <source>
        <dbReference type="ARBA" id="ARBA00022827"/>
    </source>
</evidence>
<dbReference type="OrthoDB" id="353581at2"/>
<sequence length="502" mass="55181">MKKEYDVIVIGASNAGGFAAAAAAEKGAKVLVIDKMRSAGYLYRDTIASIGSKAQKEAGVEIDKQELINFLTEFAQDNVDQRLLNTWVDNSAETIDWLDERILRPHGAHIQATPDAYYESAMNKAFPTGNEVTNSDGTYWELGYGNWVLDEVKKLGAEVRWQTKLQSLVVAAGEVVGVKVEDLPTKRSYEIGAKNIIICTGGYGSNLALMQKWNPMGLKTNVYSDSMRDDGSGIVAGLEAGAAKDEEAASIVFNRAAVSVGANARDMYEIDMTPPNDPAYLWFGSYPFLRVNLEGERFYNESAPYQFAIHAAARQTGYMQAMIWNEETMDDEHLKAVHTLGCSRLGFPGIWTAEEGRKQIAGLIKENLVQKADNIEELADKLNLPVKTLTNTVRRYNELCHKGKDEDFGKEAYRMLAIDQGPYYGAFISGRLLATLDGLRVNTKMQVLRENGKVIPGLYAAGNCSGGFFWGAYPDHVPGLTASHAQTFGRLAGKFAAMSKQD</sequence>
<evidence type="ECO:0000256" key="2">
    <source>
        <dbReference type="ARBA" id="ARBA00022630"/>
    </source>
</evidence>
<dbReference type="PRINTS" id="PR00411">
    <property type="entry name" value="PNDRDTASEI"/>
</dbReference>
<reference evidence="6 7" key="1">
    <citation type="journal article" date="2015" name="Genome Announc.">
        <title>Expanding the biotechnology potential of lactobacilli through comparative genomics of 213 strains and associated genera.</title>
        <authorList>
            <person name="Sun Z."/>
            <person name="Harris H.M."/>
            <person name="McCann A."/>
            <person name="Guo C."/>
            <person name="Argimon S."/>
            <person name="Zhang W."/>
            <person name="Yang X."/>
            <person name="Jeffery I.B."/>
            <person name="Cooney J.C."/>
            <person name="Kagawa T.F."/>
            <person name="Liu W."/>
            <person name="Song Y."/>
            <person name="Salvetti E."/>
            <person name="Wrobel A."/>
            <person name="Rasinkangas P."/>
            <person name="Parkhill J."/>
            <person name="Rea M.C."/>
            <person name="O'Sullivan O."/>
            <person name="Ritari J."/>
            <person name="Douillard F.P."/>
            <person name="Paul Ross R."/>
            <person name="Yang R."/>
            <person name="Briner A.E."/>
            <person name="Felis G.E."/>
            <person name="de Vos W.M."/>
            <person name="Barrangou R."/>
            <person name="Klaenhammer T.R."/>
            <person name="Caufield P.W."/>
            <person name="Cui Y."/>
            <person name="Zhang H."/>
            <person name="O'Toole P.W."/>
        </authorList>
    </citation>
    <scope>NUCLEOTIDE SEQUENCE [LARGE SCALE GENOMIC DNA]</scope>
    <source>
        <strain evidence="6 7">DSM 21376</strain>
    </source>
</reference>
<evidence type="ECO:0000256" key="4">
    <source>
        <dbReference type="ARBA" id="ARBA00023002"/>
    </source>
</evidence>
<dbReference type="PANTHER" id="PTHR43400">
    <property type="entry name" value="FUMARATE REDUCTASE"/>
    <property type="match status" value="1"/>
</dbReference>
<evidence type="ECO:0000259" key="5">
    <source>
        <dbReference type="Pfam" id="PF00890"/>
    </source>
</evidence>
<dbReference type="eggNOG" id="COG1053">
    <property type="taxonomic scope" value="Bacteria"/>
</dbReference>
<dbReference type="InterPro" id="IPR050315">
    <property type="entry name" value="FAD-oxidoreductase_2"/>
</dbReference>
<dbReference type="RefSeq" id="WP_034989100.1">
    <property type="nucleotide sequence ID" value="NZ_AYZF01000002.1"/>
</dbReference>
<comment type="cofactor">
    <cofactor evidence="1">
        <name>FAD</name>
        <dbReference type="ChEBI" id="CHEBI:57692"/>
    </cofactor>
</comment>
<dbReference type="GO" id="GO:0033765">
    <property type="term" value="F:steroid dehydrogenase activity, acting on the CH-CH group of donors"/>
    <property type="evidence" value="ECO:0007669"/>
    <property type="project" value="UniProtKB-ARBA"/>
</dbReference>
<dbReference type="PATRIC" id="fig|1423806.3.peg.823"/>
<evidence type="ECO:0000256" key="1">
    <source>
        <dbReference type="ARBA" id="ARBA00001974"/>
    </source>
</evidence>
<gene>
    <name evidence="6" type="ORF">FD15_GL000811</name>
</gene>
<dbReference type="Gene3D" id="3.50.50.60">
    <property type="entry name" value="FAD/NAD(P)-binding domain"/>
    <property type="match status" value="2"/>
</dbReference>
<comment type="caution">
    <text evidence="6">The sequence shown here is derived from an EMBL/GenBank/DDBJ whole genome shotgun (WGS) entry which is preliminary data.</text>
</comment>
<evidence type="ECO:0000313" key="7">
    <source>
        <dbReference type="Proteomes" id="UP000050961"/>
    </source>
</evidence>
<dbReference type="SUPFAM" id="SSF56425">
    <property type="entry name" value="Succinate dehydrogenase/fumarate reductase flavoprotein, catalytic domain"/>
    <property type="match status" value="1"/>
</dbReference>
<dbReference type="AlphaFoldDB" id="A0A023CY68"/>